<evidence type="ECO:0000313" key="2">
    <source>
        <dbReference type="EMBL" id="KAJ3515753.1"/>
    </source>
</evidence>
<sequence length="151" mass="16037">MTSPPSSSSESSSQAPYTSSSLSSFDPFAVHPFTNCSVNQNNTPVQPSIHHGYAYPYGPSMASYTTAYNQFPQTPTANGLPSSSAPQSSPKPYGYSSHNSGVFIPFRKETASPELGDVLKANKTKASNSLSSSNLPQPPSQPAPITNTRKY</sequence>
<dbReference type="EMBL" id="JANKHO010000082">
    <property type="protein sequence ID" value="KAJ3515753.1"/>
    <property type="molecule type" value="Genomic_DNA"/>
</dbReference>
<dbReference type="Proteomes" id="UP001148786">
    <property type="component" value="Unassembled WGS sequence"/>
</dbReference>
<accession>A0A9W8MZS2</accession>
<feature type="compositionally biased region" description="Low complexity" evidence="1">
    <location>
        <begin position="126"/>
        <end position="135"/>
    </location>
</feature>
<feature type="region of interest" description="Disordered" evidence="1">
    <location>
        <begin position="70"/>
        <end position="96"/>
    </location>
</feature>
<name>A0A9W8MZS2_9AGAR</name>
<gene>
    <name evidence="2" type="ORF">NLJ89_g1558</name>
</gene>
<organism evidence="2 3">
    <name type="scientific">Agrocybe chaxingu</name>
    <dbReference type="NCBI Taxonomy" id="84603"/>
    <lineage>
        <taxon>Eukaryota</taxon>
        <taxon>Fungi</taxon>
        <taxon>Dikarya</taxon>
        <taxon>Basidiomycota</taxon>
        <taxon>Agaricomycotina</taxon>
        <taxon>Agaricomycetes</taxon>
        <taxon>Agaricomycetidae</taxon>
        <taxon>Agaricales</taxon>
        <taxon>Agaricineae</taxon>
        <taxon>Strophariaceae</taxon>
        <taxon>Agrocybe</taxon>
    </lineage>
</organism>
<evidence type="ECO:0000256" key="1">
    <source>
        <dbReference type="SAM" id="MobiDB-lite"/>
    </source>
</evidence>
<evidence type="ECO:0000313" key="3">
    <source>
        <dbReference type="Proteomes" id="UP001148786"/>
    </source>
</evidence>
<feature type="region of interest" description="Disordered" evidence="1">
    <location>
        <begin position="1"/>
        <end position="22"/>
    </location>
</feature>
<feature type="region of interest" description="Disordered" evidence="1">
    <location>
        <begin position="115"/>
        <end position="151"/>
    </location>
</feature>
<feature type="compositionally biased region" description="Polar residues" evidence="1">
    <location>
        <begin position="70"/>
        <end position="80"/>
    </location>
</feature>
<dbReference type="AlphaFoldDB" id="A0A9W8MZS2"/>
<comment type="caution">
    <text evidence="2">The sequence shown here is derived from an EMBL/GenBank/DDBJ whole genome shotgun (WGS) entry which is preliminary data.</text>
</comment>
<keyword evidence="3" id="KW-1185">Reference proteome</keyword>
<protein>
    <submittedName>
        <fullName evidence="2">Uncharacterized protein</fullName>
    </submittedName>
</protein>
<dbReference type="OrthoDB" id="191192at2759"/>
<reference evidence="2" key="1">
    <citation type="submission" date="2022-07" db="EMBL/GenBank/DDBJ databases">
        <title>Genome Sequence of Agrocybe chaxingu.</title>
        <authorList>
            <person name="Buettner E."/>
        </authorList>
    </citation>
    <scope>NUCLEOTIDE SEQUENCE</scope>
    <source>
        <strain evidence="2">MP-N11</strain>
    </source>
</reference>
<proteinExistence type="predicted"/>
<feature type="compositionally biased region" description="Low complexity" evidence="1">
    <location>
        <begin position="81"/>
        <end position="92"/>
    </location>
</feature>